<dbReference type="PANTHER" id="PTHR33653">
    <property type="entry name" value="RIBONUCLEASE VAPC2"/>
    <property type="match status" value="1"/>
</dbReference>
<gene>
    <name evidence="8 10" type="primary">vapC</name>
    <name evidence="10" type="ORF">GCM10009809_20320</name>
</gene>
<keyword evidence="6 8" id="KW-0460">Magnesium</keyword>
<comment type="cofactor">
    <cofactor evidence="1 8">
        <name>Mg(2+)</name>
        <dbReference type="ChEBI" id="CHEBI:18420"/>
    </cofactor>
</comment>
<dbReference type="EC" id="3.1.-.-" evidence="8"/>
<keyword evidence="8" id="KW-0800">Toxin</keyword>
<dbReference type="Pfam" id="PF01850">
    <property type="entry name" value="PIN"/>
    <property type="match status" value="1"/>
</dbReference>
<evidence type="ECO:0000313" key="11">
    <source>
        <dbReference type="Proteomes" id="UP001501138"/>
    </source>
</evidence>
<dbReference type="Proteomes" id="UP001501138">
    <property type="component" value="Unassembled WGS sequence"/>
</dbReference>
<dbReference type="EMBL" id="BAAAPM010000003">
    <property type="protein sequence ID" value="GAA1724490.1"/>
    <property type="molecule type" value="Genomic_DNA"/>
</dbReference>
<dbReference type="InterPro" id="IPR002716">
    <property type="entry name" value="PIN_dom"/>
</dbReference>
<dbReference type="PANTHER" id="PTHR33653:SF1">
    <property type="entry name" value="RIBONUCLEASE VAPC2"/>
    <property type="match status" value="1"/>
</dbReference>
<reference evidence="11" key="1">
    <citation type="journal article" date="2019" name="Int. J. Syst. Evol. Microbiol.">
        <title>The Global Catalogue of Microorganisms (GCM) 10K type strain sequencing project: providing services to taxonomists for standard genome sequencing and annotation.</title>
        <authorList>
            <consortium name="The Broad Institute Genomics Platform"/>
            <consortium name="The Broad Institute Genome Sequencing Center for Infectious Disease"/>
            <person name="Wu L."/>
            <person name="Ma J."/>
        </authorList>
    </citation>
    <scope>NUCLEOTIDE SEQUENCE [LARGE SCALE GENOMIC DNA]</scope>
    <source>
        <strain evidence="11">JCM 15589</strain>
    </source>
</reference>
<feature type="domain" description="PIN" evidence="9">
    <location>
        <begin position="5"/>
        <end position="126"/>
    </location>
</feature>
<evidence type="ECO:0000256" key="2">
    <source>
        <dbReference type="ARBA" id="ARBA00022649"/>
    </source>
</evidence>
<keyword evidence="4 8" id="KW-0479">Metal-binding</keyword>
<accession>A0ABP4VHH4</accession>
<name>A0ABP4VHH4_9MICO</name>
<dbReference type="GO" id="GO:0004519">
    <property type="term" value="F:endonuclease activity"/>
    <property type="evidence" value="ECO:0007669"/>
    <property type="project" value="UniProtKB-KW"/>
</dbReference>
<evidence type="ECO:0000313" key="10">
    <source>
        <dbReference type="EMBL" id="GAA1724490.1"/>
    </source>
</evidence>
<comment type="similarity">
    <text evidence="7 8">Belongs to the PINc/VapC protein family.</text>
</comment>
<evidence type="ECO:0000259" key="9">
    <source>
        <dbReference type="Pfam" id="PF01850"/>
    </source>
</evidence>
<dbReference type="SUPFAM" id="SSF88723">
    <property type="entry name" value="PIN domain-like"/>
    <property type="match status" value="1"/>
</dbReference>
<evidence type="ECO:0000256" key="1">
    <source>
        <dbReference type="ARBA" id="ARBA00001946"/>
    </source>
</evidence>
<protein>
    <recommendedName>
        <fullName evidence="8">Ribonuclease VapC</fullName>
        <shortName evidence="8">RNase VapC</shortName>
        <ecNumber evidence="8">3.1.-.-</ecNumber>
    </recommendedName>
    <alternativeName>
        <fullName evidence="8">Toxin VapC</fullName>
    </alternativeName>
</protein>
<evidence type="ECO:0000256" key="3">
    <source>
        <dbReference type="ARBA" id="ARBA00022722"/>
    </source>
</evidence>
<evidence type="ECO:0000256" key="7">
    <source>
        <dbReference type="ARBA" id="ARBA00038093"/>
    </source>
</evidence>
<comment type="function">
    <text evidence="8">Toxic component of a toxin-antitoxin (TA) system. An RNase.</text>
</comment>
<organism evidence="10 11">
    <name type="scientific">Isoptericola hypogeus</name>
    <dbReference type="NCBI Taxonomy" id="300179"/>
    <lineage>
        <taxon>Bacteria</taxon>
        <taxon>Bacillati</taxon>
        <taxon>Actinomycetota</taxon>
        <taxon>Actinomycetes</taxon>
        <taxon>Micrococcales</taxon>
        <taxon>Promicromonosporaceae</taxon>
        <taxon>Isoptericola</taxon>
    </lineage>
</organism>
<dbReference type="CDD" id="cd18745">
    <property type="entry name" value="PIN_VapC4-5_FitB-like"/>
    <property type="match status" value="1"/>
</dbReference>
<dbReference type="HAMAP" id="MF_00265">
    <property type="entry name" value="VapC_Nob1"/>
    <property type="match status" value="1"/>
</dbReference>
<dbReference type="InterPro" id="IPR022907">
    <property type="entry name" value="VapC_family"/>
</dbReference>
<evidence type="ECO:0000256" key="5">
    <source>
        <dbReference type="ARBA" id="ARBA00022801"/>
    </source>
</evidence>
<comment type="caution">
    <text evidence="10">The sequence shown here is derived from an EMBL/GenBank/DDBJ whole genome shotgun (WGS) entry which is preliminary data.</text>
</comment>
<sequence length="137" mass="15020">MTSLYLLDTDVLVALLRNRGDAARPRLREAEGRVAVSSISEMEVDYGIERSREPGRNRQAADELLSLVEVIPFDTPAAIQAGRIRAILADRGEPIGPYDVLLAGHARSLGMVVVTHNVREFSRVPGLEVEDWLSGEA</sequence>
<evidence type="ECO:0000256" key="8">
    <source>
        <dbReference type="HAMAP-Rule" id="MF_00265"/>
    </source>
</evidence>
<dbReference type="InterPro" id="IPR029060">
    <property type="entry name" value="PIN-like_dom_sf"/>
</dbReference>
<keyword evidence="11" id="KW-1185">Reference proteome</keyword>
<proteinExistence type="inferred from homology"/>
<feature type="binding site" evidence="8">
    <location>
        <position position="8"/>
    </location>
    <ligand>
        <name>Mg(2+)</name>
        <dbReference type="ChEBI" id="CHEBI:18420"/>
    </ligand>
</feature>
<keyword evidence="10" id="KW-0255">Endonuclease</keyword>
<keyword evidence="3 8" id="KW-0540">Nuclease</keyword>
<dbReference type="RefSeq" id="WP_344248190.1">
    <property type="nucleotide sequence ID" value="NZ_BAAAPM010000003.1"/>
</dbReference>
<evidence type="ECO:0000256" key="4">
    <source>
        <dbReference type="ARBA" id="ARBA00022723"/>
    </source>
</evidence>
<feature type="binding site" evidence="8">
    <location>
        <position position="99"/>
    </location>
    <ligand>
        <name>Mg(2+)</name>
        <dbReference type="ChEBI" id="CHEBI:18420"/>
    </ligand>
</feature>
<keyword evidence="2 8" id="KW-1277">Toxin-antitoxin system</keyword>
<keyword evidence="5 8" id="KW-0378">Hydrolase</keyword>
<dbReference type="Gene3D" id="3.40.50.1010">
    <property type="entry name" value="5'-nuclease"/>
    <property type="match status" value="1"/>
</dbReference>
<evidence type="ECO:0000256" key="6">
    <source>
        <dbReference type="ARBA" id="ARBA00022842"/>
    </source>
</evidence>
<dbReference type="InterPro" id="IPR050556">
    <property type="entry name" value="Type_II_TA_system_RNase"/>
</dbReference>